<protein>
    <submittedName>
        <fullName evidence="2">ATP-dependent protease La</fullName>
    </submittedName>
</protein>
<feature type="non-terminal residue" evidence="2">
    <location>
        <position position="93"/>
    </location>
</feature>
<keyword evidence="2" id="KW-0378">Hydrolase</keyword>
<sequence>MSESEKKDEKELEIPDTLPVLPVRDIVVFPYMILPLFVGREKSISAIDYSLNTNRMILLLTQKDMNVENPERDDLYATLRTVRAVSFSDILLS</sequence>
<evidence type="ECO:0000259" key="1">
    <source>
        <dbReference type="PROSITE" id="PS51787"/>
    </source>
</evidence>
<keyword evidence="2" id="KW-0645">Protease</keyword>
<accession>A0A0F3GMX5</accession>
<dbReference type="PROSITE" id="PS51787">
    <property type="entry name" value="LON_N"/>
    <property type="match status" value="1"/>
</dbReference>
<dbReference type="EMBL" id="LACI01001999">
    <property type="protein sequence ID" value="KJU83177.1"/>
    <property type="molecule type" value="Genomic_DNA"/>
</dbReference>
<name>A0A0F3GMX5_9BACT</name>
<dbReference type="InterPro" id="IPR015947">
    <property type="entry name" value="PUA-like_sf"/>
</dbReference>
<evidence type="ECO:0000313" key="3">
    <source>
        <dbReference type="Proteomes" id="UP000033423"/>
    </source>
</evidence>
<dbReference type="Proteomes" id="UP000033423">
    <property type="component" value="Unassembled WGS sequence"/>
</dbReference>
<reference evidence="2 3" key="1">
    <citation type="submission" date="2015-02" db="EMBL/GenBank/DDBJ databases">
        <title>Single-cell genomics of uncultivated deep-branching MTB reveals a conserved set of magnetosome genes.</title>
        <authorList>
            <person name="Kolinko S."/>
            <person name="Richter M."/>
            <person name="Glockner F.O."/>
            <person name="Brachmann A."/>
            <person name="Schuler D."/>
        </authorList>
    </citation>
    <scope>NUCLEOTIDE SEQUENCE [LARGE SCALE GENOMIC DNA]</scope>
    <source>
        <strain evidence="2">TM-1</strain>
    </source>
</reference>
<dbReference type="AlphaFoldDB" id="A0A0F3GMX5"/>
<dbReference type="SUPFAM" id="SSF88697">
    <property type="entry name" value="PUA domain-like"/>
    <property type="match status" value="1"/>
</dbReference>
<comment type="caution">
    <text evidence="2">The sequence shown here is derived from an EMBL/GenBank/DDBJ whole genome shotgun (WGS) entry which is preliminary data.</text>
</comment>
<organism evidence="2 3">
    <name type="scientific">Candidatus Magnetobacterium bavaricum</name>
    <dbReference type="NCBI Taxonomy" id="29290"/>
    <lineage>
        <taxon>Bacteria</taxon>
        <taxon>Pseudomonadati</taxon>
        <taxon>Nitrospirota</taxon>
        <taxon>Thermodesulfovibrionia</taxon>
        <taxon>Thermodesulfovibrionales</taxon>
        <taxon>Candidatus Magnetobacteriaceae</taxon>
        <taxon>Candidatus Magnetobacterium</taxon>
    </lineage>
</organism>
<gene>
    <name evidence="2" type="ORF">MBAV_004626</name>
</gene>
<evidence type="ECO:0000313" key="2">
    <source>
        <dbReference type="EMBL" id="KJU83177.1"/>
    </source>
</evidence>
<dbReference type="Gene3D" id="2.30.130.40">
    <property type="entry name" value="LON domain-like"/>
    <property type="match status" value="1"/>
</dbReference>
<dbReference type="GO" id="GO:0006508">
    <property type="term" value="P:proteolysis"/>
    <property type="evidence" value="ECO:0007669"/>
    <property type="project" value="UniProtKB-KW"/>
</dbReference>
<keyword evidence="3" id="KW-1185">Reference proteome</keyword>
<feature type="domain" description="Lon N-terminal" evidence="1">
    <location>
        <begin position="18"/>
        <end position="93"/>
    </location>
</feature>
<dbReference type="InterPro" id="IPR046336">
    <property type="entry name" value="Lon_prtase_N_sf"/>
</dbReference>
<dbReference type="Pfam" id="PF02190">
    <property type="entry name" value="LON_substr_bdg"/>
    <property type="match status" value="1"/>
</dbReference>
<proteinExistence type="predicted"/>
<dbReference type="InterPro" id="IPR003111">
    <property type="entry name" value="Lon_prtase_N"/>
</dbReference>
<dbReference type="GO" id="GO:0008233">
    <property type="term" value="F:peptidase activity"/>
    <property type="evidence" value="ECO:0007669"/>
    <property type="project" value="UniProtKB-KW"/>
</dbReference>